<feature type="region of interest" description="Disordered" evidence="1">
    <location>
        <begin position="116"/>
        <end position="136"/>
    </location>
</feature>
<dbReference type="GO" id="GO:0006313">
    <property type="term" value="P:DNA transposition"/>
    <property type="evidence" value="ECO:0007669"/>
    <property type="project" value="InterPro"/>
</dbReference>
<reference evidence="4 5" key="1">
    <citation type="submission" date="2020-04" db="EMBL/GenBank/DDBJ databases">
        <title>Azohydromonas sp. isolated from soil.</title>
        <authorList>
            <person name="Dahal R.H."/>
        </authorList>
    </citation>
    <scope>NUCLEOTIDE SEQUENCE [LARGE SCALE GENOMIC DNA]</scope>
    <source>
        <strain evidence="4 5">G-1-1-14</strain>
    </source>
</reference>
<feature type="domain" description="Transposase IS4-like" evidence="2">
    <location>
        <begin position="107"/>
        <end position="264"/>
    </location>
</feature>
<comment type="caution">
    <text evidence="4">The sequence shown here is derived from an EMBL/GenBank/DDBJ whole genome shotgun (WGS) entry which is preliminary data.</text>
</comment>
<evidence type="ECO:0000259" key="2">
    <source>
        <dbReference type="Pfam" id="PF01609"/>
    </source>
</evidence>
<dbReference type="InterPro" id="IPR025161">
    <property type="entry name" value="IS402-like_dom"/>
</dbReference>
<dbReference type="RefSeq" id="WP_169164039.1">
    <property type="nucleotide sequence ID" value="NZ_JABBFW010000063.1"/>
</dbReference>
<dbReference type="Pfam" id="PF13340">
    <property type="entry name" value="DUF4096"/>
    <property type="match status" value="1"/>
</dbReference>
<evidence type="ECO:0000313" key="5">
    <source>
        <dbReference type="Proteomes" id="UP000574067"/>
    </source>
</evidence>
<evidence type="ECO:0000259" key="3">
    <source>
        <dbReference type="Pfam" id="PF13340"/>
    </source>
</evidence>
<dbReference type="Proteomes" id="UP000574067">
    <property type="component" value="Unassembled WGS sequence"/>
</dbReference>
<dbReference type="NCBIfam" id="NF033580">
    <property type="entry name" value="transpos_IS5_3"/>
    <property type="match status" value="1"/>
</dbReference>
<name>A0A848FLC0_9BURK</name>
<keyword evidence="5" id="KW-1185">Reference proteome</keyword>
<dbReference type="InterPro" id="IPR002559">
    <property type="entry name" value="Transposase_11"/>
</dbReference>
<proteinExistence type="predicted"/>
<dbReference type="GO" id="GO:0003677">
    <property type="term" value="F:DNA binding"/>
    <property type="evidence" value="ECO:0007669"/>
    <property type="project" value="InterPro"/>
</dbReference>
<evidence type="ECO:0000313" key="4">
    <source>
        <dbReference type="EMBL" id="NML19149.1"/>
    </source>
</evidence>
<dbReference type="AlphaFoldDB" id="A0A848FLC0"/>
<accession>A0A848FLC0</accession>
<organism evidence="4 5">
    <name type="scientific">Azohydromonas caseinilytica</name>
    <dbReference type="NCBI Taxonomy" id="2728836"/>
    <lineage>
        <taxon>Bacteria</taxon>
        <taxon>Pseudomonadati</taxon>
        <taxon>Pseudomonadota</taxon>
        <taxon>Betaproteobacteria</taxon>
        <taxon>Burkholderiales</taxon>
        <taxon>Sphaerotilaceae</taxon>
        <taxon>Azohydromonas</taxon>
    </lineage>
</organism>
<protein>
    <submittedName>
        <fullName evidence="4">IS5 family transposase</fullName>
    </submittedName>
</protein>
<dbReference type="PANTHER" id="PTHR30007">
    <property type="entry name" value="PHP DOMAIN PROTEIN"/>
    <property type="match status" value="1"/>
</dbReference>
<gene>
    <name evidence="4" type="ORF">HHL10_29700</name>
</gene>
<feature type="domain" description="Insertion element IS402-like" evidence="3">
    <location>
        <begin position="13"/>
        <end position="88"/>
    </location>
</feature>
<dbReference type="Pfam" id="PF01609">
    <property type="entry name" value="DDE_Tnp_1"/>
    <property type="match status" value="1"/>
</dbReference>
<dbReference type="GO" id="GO:0004803">
    <property type="term" value="F:transposase activity"/>
    <property type="evidence" value="ECO:0007669"/>
    <property type="project" value="InterPro"/>
</dbReference>
<evidence type="ECO:0000256" key="1">
    <source>
        <dbReference type="SAM" id="MobiDB-lite"/>
    </source>
</evidence>
<dbReference type="PANTHER" id="PTHR30007:SF0">
    <property type="entry name" value="TRANSPOSASE"/>
    <property type="match status" value="1"/>
</dbReference>
<dbReference type="EMBL" id="JABBFW010000063">
    <property type="protein sequence ID" value="NML19149.1"/>
    <property type="molecule type" value="Genomic_DNA"/>
</dbReference>
<sequence>MGLVKKDDGWRIPDELWEQMEPLLPPRPRHPLGCHNPRVPDRAAMNAILLVLRTGMHWNALSATGVCSCSSAYRRFREWCDAGVFLEFWQQGLLAYDALKGIDWSWLAMDGATTKAPLGGGKTGPNPTDRGKSGVKRSTLTDAAGLPLAVEVAGANRHDMKLTAATLAGIVVKRPRPTREAPQGLCLDKGYDYNEVRAIVAAFGFTAHIRTRGEEAQAIKREAGFRARRWVVERAHSWLNRFRRLLVRWEKRADTYIAMLHLACGLIVWRATGLLE</sequence>